<evidence type="ECO:0000313" key="9">
    <source>
        <dbReference type="Proteomes" id="UP000028623"/>
    </source>
</evidence>
<accession>A0A085BIU2</accession>
<dbReference type="Gene3D" id="1.25.40.390">
    <property type="match status" value="1"/>
</dbReference>
<dbReference type="Proteomes" id="UP000028623">
    <property type="component" value="Unassembled WGS sequence"/>
</dbReference>
<comment type="caution">
    <text evidence="8">The sequence shown here is derived from an EMBL/GenBank/DDBJ whole genome shotgun (WGS) entry which is preliminary data.</text>
</comment>
<dbReference type="AlphaFoldDB" id="A0A085BIU2"/>
<dbReference type="eggNOG" id="COG3193">
    <property type="taxonomic scope" value="Bacteria"/>
</dbReference>
<keyword evidence="3" id="KW-0732">Signal</keyword>
<reference evidence="8 9" key="1">
    <citation type="submission" date="2014-07" db="EMBL/GenBank/DDBJ databases">
        <title>Epilithonimonas lactis LMG 22401 Genome.</title>
        <authorList>
            <person name="Pipes S.E."/>
            <person name="Stropko S.J."/>
        </authorList>
    </citation>
    <scope>NUCLEOTIDE SEQUENCE [LARGE SCALE GENOMIC DNA]</scope>
    <source>
        <strain evidence="8 9">LMG 24401</strain>
    </source>
</reference>
<dbReference type="EMBL" id="JPLY01000003">
    <property type="protein sequence ID" value="KFC22387.1"/>
    <property type="molecule type" value="Genomic_DNA"/>
</dbReference>
<dbReference type="PROSITE" id="PS51257">
    <property type="entry name" value="PROKAR_LIPOPROTEIN"/>
    <property type="match status" value="1"/>
</dbReference>
<dbReference type="InterPro" id="IPR012944">
    <property type="entry name" value="SusD_RagB_dom"/>
</dbReference>
<dbReference type="RefSeq" id="WP_034976025.1">
    <property type="nucleotide sequence ID" value="NZ_FOFI01000003.1"/>
</dbReference>
<gene>
    <name evidence="8" type="ORF">IO89_10670</name>
</gene>
<feature type="domain" description="SusD-like N-terminal" evidence="7">
    <location>
        <begin position="96"/>
        <end position="228"/>
    </location>
</feature>
<evidence type="ECO:0000259" key="7">
    <source>
        <dbReference type="Pfam" id="PF14322"/>
    </source>
</evidence>
<dbReference type="InterPro" id="IPR011990">
    <property type="entry name" value="TPR-like_helical_dom_sf"/>
</dbReference>
<evidence type="ECO:0000256" key="3">
    <source>
        <dbReference type="ARBA" id="ARBA00022729"/>
    </source>
</evidence>
<protein>
    <submittedName>
        <fullName evidence="8">Glycan metabolism protein RagB</fullName>
    </submittedName>
</protein>
<feature type="domain" description="RagB/SusD" evidence="6">
    <location>
        <begin position="337"/>
        <end position="436"/>
    </location>
</feature>
<evidence type="ECO:0000256" key="1">
    <source>
        <dbReference type="ARBA" id="ARBA00004442"/>
    </source>
</evidence>
<name>A0A085BIU2_9FLAO</name>
<dbReference type="InterPro" id="IPR033985">
    <property type="entry name" value="SusD-like_N"/>
</dbReference>
<proteinExistence type="inferred from homology"/>
<keyword evidence="4" id="KW-0472">Membrane</keyword>
<dbReference type="SUPFAM" id="SSF48452">
    <property type="entry name" value="TPR-like"/>
    <property type="match status" value="1"/>
</dbReference>
<evidence type="ECO:0000256" key="2">
    <source>
        <dbReference type="ARBA" id="ARBA00006275"/>
    </source>
</evidence>
<dbReference type="GO" id="GO:0009279">
    <property type="term" value="C:cell outer membrane"/>
    <property type="evidence" value="ECO:0007669"/>
    <property type="project" value="UniProtKB-SubCell"/>
</dbReference>
<evidence type="ECO:0000256" key="4">
    <source>
        <dbReference type="ARBA" id="ARBA00023136"/>
    </source>
</evidence>
<comment type="similarity">
    <text evidence="2">Belongs to the SusD family.</text>
</comment>
<evidence type="ECO:0000259" key="6">
    <source>
        <dbReference type="Pfam" id="PF07980"/>
    </source>
</evidence>
<organism evidence="8 9">
    <name type="scientific">Epilithonimonas lactis</name>
    <dbReference type="NCBI Taxonomy" id="421072"/>
    <lineage>
        <taxon>Bacteria</taxon>
        <taxon>Pseudomonadati</taxon>
        <taxon>Bacteroidota</taxon>
        <taxon>Flavobacteriia</taxon>
        <taxon>Flavobacteriales</taxon>
        <taxon>Weeksellaceae</taxon>
        <taxon>Chryseobacterium group</taxon>
        <taxon>Epilithonimonas</taxon>
    </lineage>
</organism>
<comment type="subcellular location">
    <subcellularLocation>
        <location evidence="1">Cell outer membrane</location>
    </subcellularLocation>
</comment>
<keyword evidence="5" id="KW-0998">Cell outer membrane</keyword>
<dbReference type="Pfam" id="PF14322">
    <property type="entry name" value="SusD-like_3"/>
    <property type="match status" value="1"/>
</dbReference>
<sequence length="461" mass="51790">MKTRIEHIIVAAILSAVLTTTISCEKFVETDFPNNQLPTEVVFEDEQTAEAALAGLYAGLWTNSLISGGIDGMGALMGTYADDLTCVYTSGSNGILDIANNQQVATNTVVTTAWTNAYGQIYAANSIIEGVTNSKSLSQASKDRIKGEALFVRSIIYFNLYQIFGEIAYTETTNYVINSQLGRMNKDQLLIKLETDLSEAVNLLPSAYRNAERIYPNKFAGYMALAKMKMLLKKWAEAEVLCSTVLQSSQYTFQTDPSKVFQKNGTHIIWQLKPKNTNDATKEASLYNFTGAPLSFVLNLNLINTFSSGDLRRQHYITAVPFNQQLNYRSSKYKNLAVNNPNEYSIIYRLDEVNFMMAESLIEQNKAVEAVPYINRSCQRAGLPALSTSLTVSAATAELREEKRREFFVEHGIRFFDLKRWGLLDQLIPVKTNWKSYHAQWPIPQKELLLNPNLNPQNTGY</sequence>
<keyword evidence="9" id="KW-1185">Reference proteome</keyword>
<dbReference type="OrthoDB" id="621570at2"/>
<evidence type="ECO:0000256" key="5">
    <source>
        <dbReference type="ARBA" id="ARBA00023237"/>
    </source>
</evidence>
<dbReference type="Pfam" id="PF07980">
    <property type="entry name" value="SusD_RagB"/>
    <property type="match status" value="1"/>
</dbReference>
<dbReference type="STRING" id="421072.SAMN04488097_2757"/>
<evidence type="ECO:0000313" key="8">
    <source>
        <dbReference type="EMBL" id="KFC22387.1"/>
    </source>
</evidence>